<dbReference type="Proteomes" id="UP000266016">
    <property type="component" value="Unassembled WGS sequence"/>
</dbReference>
<name>A0A398B8T5_9BACI</name>
<proteinExistence type="inferred from homology"/>
<dbReference type="InterPro" id="IPR019405">
    <property type="entry name" value="Lactonase_7-beta_prop"/>
</dbReference>
<comment type="similarity">
    <text evidence="1">Belongs to the cycloisomerase 2 family.</text>
</comment>
<dbReference type="InterPro" id="IPR050282">
    <property type="entry name" value="Cycloisomerase_2"/>
</dbReference>
<dbReference type="GO" id="GO:0005829">
    <property type="term" value="C:cytosol"/>
    <property type="evidence" value="ECO:0007669"/>
    <property type="project" value="TreeGrafter"/>
</dbReference>
<keyword evidence="3" id="KW-1185">Reference proteome</keyword>
<comment type="caution">
    <text evidence="2">The sequence shown here is derived from an EMBL/GenBank/DDBJ whole genome shotgun (WGS) entry which is preliminary data.</text>
</comment>
<dbReference type="PANTHER" id="PTHR30344">
    <property type="entry name" value="6-PHOSPHOGLUCONOLACTONASE-RELATED"/>
    <property type="match status" value="1"/>
</dbReference>
<evidence type="ECO:0000256" key="1">
    <source>
        <dbReference type="ARBA" id="ARBA00005564"/>
    </source>
</evidence>
<dbReference type="InterPro" id="IPR011048">
    <property type="entry name" value="Haem_d1_sf"/>
</dbReference>
<dbReference type="InterPro" id="IPR015943">
    <property type="entry name" value="WD40/YVTN_repeat-like_dom_sf"/>
</dbReference>
<dbReference type="FunFam" id="2.130.10.10:FF:000306">
    <property type="entry name" value="3-carboxymuconate cyclase"/>
    <property type="match status" value="1"/>
</dbReference>
<organism evidence="2 3">
    <name type="scientific">Peribacillus asahii</name>
    <dbReference type="NCBI Taxonomy" id="228899"/>
    <lineage>
        <taxon>Bacteria</taxon>
        <taxon>Bacillati</taxon>
        <taxon>Bacillota</taxon>
        <taxon>Bacilli</taxon>
        <taxon>Bacillales</taxon>
        <taxon>Bacillaceae</taxon>
        <taxon>Peribacillus</taxon>
    </lineage>
</organism>
<dbReference type="GO" id="GO:0017057">
    <property type="term" value="F:6-phosphogluconolactonase activity"/>
    <property type="evidence" value="ECO:0007669"/>
    <property type="project" value="TreeGrafter"/>
</dbReference>
<dbReference type="AlphaFoldDB" id="A0A398B8T5"/>
<sequence length="351" mass="38791">MTFIGYLGTYTRGVSKGIYSFTLDPKTSTISQPRLVATLTDPTYLAISDNNQFLYANYKIEGKGAIASFSIHHNTGELTLLHTSKSGNGSYCHISVNKNNNMLVAASYGDGLIESYHIEKDATLSHVISTIQHRGSGPNKERQEKAHAHYAGFSPDEQYIIAVDLGIDSILTYRVTQDQLHEVNRLTTTPGSGPRHLVFHPNQQYVYVMAELRPEVIVLQFEKNTGCFKMIQSVRSVPIDFYANNQGSAISISSDGRFVYAANRGHDSIAVFAVDSETGHLTLLQLIGTEGHWPRDFSLDPSEAFLVAANEESGNLTLFARDQQTGRLTLLQGSVSVPYPVCVKFLSYTER</sequence>
<dbReference type="Pfam" id="PF10282">
    <property type="entry name" value="Lactonase"/>
    <property type="match status" value="1"/>
</dbReference>
<reference evidence="2 3" key="1">
    <citation type="submission" date="2018-08" db="EMBL/GenBank/DDBJ databases">
        <title>Bacillus jemisoniae sp. nov., Bacillus chryseoplanitiae sp. nov., Bacillus resnikiae sp. nov., and Bacillus frankliniae sp. nov., isolated from Viking spacecraft and associated surfaces.</title>
        <authorList>
            <person name="Seuylemezian A."/>
            <person name="Vaishampayan P."/>
        </authorList>
    </citation>
    <scope>NUCLEOTIDE SEQUENCE [LARGE SCALE GENOMIC DNA]</scope>
    <source>
        <strain evidence="2 3">MA001</strain>
    </source>
</reference>
<protein>
    <submittedName>
        <fullName evidence="2">Lactonase family protein</fullName>
    </submittedName>
</protein>
<dbReference type="SUPFAM" id="SSF51004">
    <property type="entry name" value="C-terminal (heme d1) domain of cytochrome cd1-nitrite reductase"/>
    <property type="match status" value="1"/>
</dbReference>
<accession>A0A398B8T5</accession>
<evidence type="ECO:0000313" key="2">
    <source>
        <dbReference type="EMBL" id="RID84320.1"/>
    </source>
</evidence>
<dbReference type="PANTHER" id="PTHR30344:SF1">
    <property type="entry name" value="6-PHOSPHOGLUCONOLACTONASE"/>
    <property type="match status" value="1"/>
</dbReference>
<evidence type="ECO:0000313" key="3">
    <source>
        <dbReference type="Proteomes" id="UP000266016"/>
    </source>
</evidence>
<dbReference type="EMBL" id="QWVS01000026">
    <property type="protein sequence ID" value="RID84320.1"/>
    <property type="molecule type" value="Genomic_DNA"/>
</dbReference>
<dbReference type="Gene3D" id="2.130.10.10">
    <property type="entry name" value="YVTN repeat-like/Quinoprotein amine dehydrogenase"/>
    <property type="match status" value="1"/>
</dbReference>
<gene>
    <name evidence="2" type="ORF">D1953_14010</name>
</gene>